<evidence type="ECO:0000313" key="1">
    <source>
        <dbReference type="EMBL" id="JAE04841.1"/>
    </source>
</evidence>
<protein>
    <submittedName>
        <fullName evidence="1">Uncharacterized protein</fullName>
    </submittedName>
</protein>
<name>A0A0A9F3W6_ARUDO</name>
<sequence>MLVYTENIKCKTVRDGNFFRMVGQTL</sequence>
<dbReference type="EMBL" id="GBRH01193055">
    <property type="protein sequence ID" value="JAE04841.1"/>
    <property type="molecule type" value="Transcribed_RNA"/>
</dbReference>
<dbReference type="AlphaFoldDB" id="A0A0A9F3W6"/>
<reference evidence="1" key="1">
    <citation type="submission" date="2014-09" db="EMBL/GenBank/DDBJ databases">
        <authorList>
            <person name="Magalhaes I.L.F."/>
            <person name="Oliveira U."/>
            <person name="Santos F.R."/>
            <person name="Vidigal T.H.D.A."/>
            <person name="Brescovit A.D."/>
            <person name="Santos A.J."/>
        </authorList>
    </citation>
    <scope>NUCLEOTIDE SEQUENCE</scope>
    <source>
        <tissue evidence="1">Shoot tissue taken approximately 20 cm above the soil surface</tissue>
    </source>
</reference>
<accession>A0A0A9F3W6</accession>
<proteinExistence type="predicted"/>
<reference evidence="1" key="2">
    <citation type="journal article" date="2015" name="Data Brief">
        <title>Shoot transcriptome of the giant reed, Arundo donax.</title>
        <authorList>
            <person name="Barrero R.A."/>
            <person name="Guerrero F.D."/>
            <person name="Moolhuijzen P."/>
            <person name="Goolsby J.A."/>
            <person name="Tidwell J."/>
            <person name="Bellgard S.E."/>
            <person name="Bellgard M.I."/>
        </authorList>
    </citation>
    <scope>NUCLEOTIDE SEQUENCE</scope>
    <source>
        <tissue evidence="1">Shoot tissue taken approximately 20 cm above the soil surface</tissue>
    </source>
</reference>
<organism evidence="1">
    <name type="scientific">Arundo donax</name>
    <name type="common">Giant reed</name>
    <name type="synonym">Donax arundinaceus</name>
    <dbReference type="NCBI Taxonomy" id="35708"/>
    <lineage>
        <taxon>Eukaryota</taxon>
        <taxon>Viridiplantae</taxon>
        <taxon>Streptophyta</taxon>
        <taxon>Embryophyta</taxon>
        <taxon>Tracheophyta</taxon>
        <taxon>Spermatophyta</taxon>
        <taxon>Magnoliopsida</taxon>
        <taxon>Liliopsida</taxon>
        <taxon>Poales</taxon>
        <taxon>Poaceae</taxon>
        <taxon>PACMAD clade</taxon>
        <taxon>Arundinoideae</taxon>
        <taxon>Arundineae</taxon>
        <taxon>Arundo</taxon>
    </lineage>
</organism>